<gene>
    <name evidence="1" type="ORF">M5D96_010924</name>
</gene>
<organism evidence="1 2">
    <name type="scientific">Drosophila gunungcola</name>
    <name type="common">fruit fly</name>
    <dbReference type="NCBI Taxonomy" id="103775"/>
    <lineage>
        <taxon>Eukaryota</taxon>
        <taxon>Metazoa</taxon>
        <taxon>Ecdysozoa</taxon>
        <taxon>Arthropoda</taxon>
        <taxon>Hexapoda</taxon>
        <taxon>Insecta</taxon>
        <taxon>Pterygota</taxon>
        <taxon>Neoptera</taxon>
        <taxon>Endopterygota</taxon>
        <taxon>Diptera</taxon>
        <taxon>Brachycera</taxon>
        <taxon>Muscomorpha</taxon>
        <taxon>Ephydroidea</taxon>
        <taxon>Drosophilidae</taxon>
        <taxon>Drosophila</taxon>
        <taxon>Sophophora</taxon>
    </lineage>
</organism>
<comment type="caution">
    <text evidence="1">The sequence shown here is derived from an EMBL/GenBank/DDBJ whole genome shotgun (WGS) entry which is preliminary data.</text>
</comment>
<sequence length="60" mass="6632">MQMCVLWFHGDGNKSHANCHLSGCFSVERKSPTKTGRRSLCGMSYIDLGLSNHLDIANCC</sequence>
<keyword evidence="2" id="KW-1185">Reference proteome</keyword>
<reference evidence="1" key="1">
    <citation type="journal article" date="2023" name="Genome Biol. Evol.">
        <title>Long-read-based Genome Assembly of Drosophila gunungcola Reveals Fewer Chemosensory Genes in Flower-breeding Species.</title>
        <authorList>
            <person name="Negi A."/>
            <person name="Liao B.Y."/>
            <person name="Yeh S.D."/>
        </authorList>
    </citation>
    <scope>NUCLEOTIDE SEQUENCE</scope>
    <source>
        <strain evidence="1">Sukarami</strain>
    </source>
</reference>
<evidence type="ECO:0000313" key="1">
    <source>
        <dbReference type="EMBL" id="KAI8036331.1"/>
    </source>
</evidence>
<dbReference type="EMBL" id="JAMKOV010000021">
    <property type="protein sequence ID" value="KAI8036331.1"/>
    <property type="molecule type" value="Genomic_DNA"/>
</dbReference>
<dbReference type="Proteomes" id="UP001059596">
    <property type="component" value="Unassembled WGS sequence"/>
</dbReference>
<dbReference type="AlphaFoldDB" id="A0A9P9YGC6"/>
<name>A0A9P9YGC6_9MUSC</name>
<evidence type="ECO:0000313" key="2">
    <source>
        <dbReference type="Proteomes" id="UP001059596"/>
    </source>
</evidence>
<protein>
    <submittedName>
        <fullName evidence="1">Uncharacterized protein</fullName>
    </submittedName>
</protein>
<proteinExistence type="predicted"/>
<accession>A0A9P9YGC6</accession>